<reference evidence="2 3" key="1">
    <citation type="submission" date="2019-03" db="EMBL/GenBank/DDBJ databases">
        <title>Diversity of the mouse oral microbiome.</title>
        <authorList>
            <person name="Joseph S."/>
            <person name="Aduse-Opoku J."/>
            <person name="Curtis M."/>
            <person name="Wade W."/>
            <person name="Hashim A."/>
        </authorList>
    </citation>
    <scope>NUCLEOTIDE SEQUENCE [LARGE SCALE GENOMIC DNA]</scope>
    <source>
        <strain evidence="2 3">P1012</strain>
    </source>
</reference>
<dbReference type="RefSeq" id="WP_135114614.1">
    <property type="nucleotide sequence ID" value="NZ_BAAANG010000001.1"/>
</dbReference>
<evidence type="ECO:0000313" key="3">
    <source>
        <dbReference type="Proteomes" id="UP000298358"/>
    </source>
</evidence>
<evidence type="ECO:0008006" key="4">
    <source>
        <dbReference type="Google" id="ProtNLM"/>
    </source>
</evidence>
<evidence type="ECO:0000256" key="1">
    <source>
        <dbReference type="SAM" id="Phobius"/>
    </source>
</evidence>
<keyword evidence="1" id="KW-1133">Transmembrane helix</keyword>
<sequence>MQRRALFGDRIRLRGSGDRSARERGVVTLENVIIYPAILLFFAIALHVGIQFHNSNVTQAAATIALNTARVVGGTGGAGEAAARDYLAGTPMDSAAIQVERGPEVTTATVSGVSTSFVSWLGQRVEHRVSAPTERWID</sequence>
<feature type="transmembrane region" description="Helical" evidence="1">
    <location>
        <begin position="32"/>
        <end position="50"/>
    </location>
</feature>
<keyword evidence="3" id="KW-1185">Reference proteome</keyword>
<dbReference type="OrthoDB" id="5080158at2"/>
<proteinExistence type="predicted"/>
<name>A0A4Y9FTM6_9MICO</name>
<accession>A0A4Y9FTM6</accession>
<gene>
    <name evidence="2" type="ORF">E4U02_09560</name>
</gene>
<comment type="caution">
    <text evidence="2">The sequence shown here is derived from an EMBL/GenBank/DDBJ whole genome shotgun (WGS) entry which is preliminary data.</text>
</comment>
<dbReference type="Proteomes" id="UP000298358">
    <property type="component" value="Unassembled WGS sequence"/>
</dbReference>
<keyword evidence="1" id="KW-0472">Membrane</keyword>
<dbReference type="EMBL" id="SPQB01000021">
    <property type="protein sequence ID" value="TFU32641.1"/>
    <property type="molecule type" value="Genomic_DNA"/>
</dbReference>
<dbReference type="AlphaFoldDB" id="A0A4Y9FTM6"/>
<organism evidence="2 3">
    <name type="scientific">Microbacterium paludicola</name>
    <dbReference type="NCBI Taxonomy" id="300019"/>
    <lineage>
        <taxon>Bacteria</taxon>
        <taxon>Bacillati</taxon>
        <taxon>Actinomycetota</taxon>
        <taxon>Actinomycetes</taxon>
        <taxon>Micrococcales</taxon>
        <taxon>Microbacteriaceae</taxon>
        <taxon>Microbacterium</taxon>
    </lineage>
</organism>
<keyword evidence="1" id="KW-0812">Transmembrane</keyword>
<evidence type="ECO:0000313" key="2">
    <source>
        <dbReference type="EMBL" id="TFU32641.1"/>
    </source>
</evidence>
<protein>
    <recommendedName>
        <fullName evidence="4">Pilus assembly protein</fullName>
    </recommendedName>
</protein>